<gene>
    <name evidence="2" type="ORF">BTMF_LOCUS2380</name>
</gene>
<reference evidence="2 3" key="2">
    <citation type="submission" date="2018-11" db="EMBL/GenBank/DDBJ databases">
        <authorList>
            <consortium name="Pathogen Informatics"/>
        </authorList>
    </citation>
    <scope>NUCLEOTIDE SEQUENCE [LARGE SCALE GENOMIC DNA]</scope>
</reference>
<protein>
    <submittedName>
        <fullName evidence="2 4">Uncharacterized protein</fullName>
    </submittedName>
</protein>
<organism evidence="4">
    <name type="scientific">Brugia timori</name>
    <dbReference type="NCBI Taxonomy" id="42155"/>
    <lineage>
        <taxon>Eukaryota</taxon>
        <taxon>Metazoa</taxon>
        <taxon>Ecdysozoa</taxon>
        <taxon>Nematoda</taxon>
        <taxon>Chromadorea</taxon>
        <taxon>Rhabditida</taxon>
        <taxon>Spirurina</taxon>
        <taxon>Spiruromorpha</taxon>
        <taxon>Filarioidea</taxon>
        <taxon>Onchocercidae</taxon>
        <taxon>Brugia</taxon>
    </lineage>
</organism>
<reference evidence="4" key="1">
    <citation type="submission" date="2017-02" db="UniProtKB">
        <authorList>
            <consortium name="WormBaseParasite"/>
        </authorList>
    </citation>
    <scope>IDENTIFICATION</scope>
</reference>
<dbReference type="Proteomes" id="UP000280834">
    <property type="component" value="Unassembled WGS sequence"/>
</dbReference>
<dbReference type="AlphaFoldDB" id="A0A0R3Q9P8"/>
<proteinExistence type="predicted"/>
<dbReference type="STRING" id="42155.A0A0R3Q9P8"/>
<evidence type="ECO:0000313" key="4">
    <source>
        <dbReference type="WBParaSite" id="BTMF_0000305901-mRNA-1"/>
    </source>
</evidence>
<evidence type="ECO:0000313" key="3">
    <source>
        <dbReference type="Proteomes" id="UP000280834"/>
    </source>
</evidence>
<evidence type="ECO:0000313" key="2">
    <source>
        <dbReference type="EMBL" id="VDO12440.1"/>
    </source>
</evidence>
<feature type="region of interest" description="Disordered" evidence="1">
    <location>
        <begin position="10"/>
        <end position="35"/>
    </location>
</feature>
<keyword evidence="3" id="KW-1185">Reference proteome</keyword>
<sequence>MSQFYWQLQTNTQQQERNDAKDISEVSQEQQQQQPSYWWHQQDVSPYLRIRKKSALVL</sequence>
<dbReference type="WBParaSite" id="BTMF_0000305901-mRNA-1">
    <property type="protein sequence ID" value="BTMF_0000305901-mRNA-1"/>
    <property type="gene ID" value="BTMF_0000305901"/>
</dbReference>
<evidence type="ECO:0000256" key="1">
    <source>
        <dbReference type="SAM" id="MobiDB-lite"/>
    </source>
</evidence>
<dbReference type="EMBL" id="UZAG01001946">
    <property type="protein sequence ID" value="VDO12440.1"/>
    <property type="molecule type" value="Genomic_DNA"/>
</dbReference>
<name>A0A0R3Q9P8_9BILA</name>
<accession>A0A0R3Q9P8</accession>